<reference evidence="1 2" key="1">
    <citation type="journal article" date="2024" name="Plant Biotechnol. J.">
        <title>Dendrobium thyrsiflorum genome and its molecular insights into genes involved in important horticultural traits.</title>
        <authorList>
            <person name="Chen B."/>
            <person name="Wang J.Y."/>
            <person name="Zheng P.J."/>
            <person name="Li K.L."/>
            <person name="Liang Y.M."/>
            <person name="Chen X.F."/>
            <person name="Zhang C."/>
            <person name="Zhao X."/>
            <person name="He X."/>
            <person name="Zhang G.Q."/>
            <person name="Liu Z.J."/>
            <person name="Xu Q."/>
        </authorList>
    </citation>
    <scope>NUCLEOTIDE SEQUENCE [LARGE SCALE GENOMIC DNA]</scope>
    <source>
        <strain evidence="1">GZMU011</strain>
    </source>
</reference>
<evidence type="ECO:0000313" key="1">
    <source>
        <dbReference type="EMBL" id="KAL0907877.1"/>
    </source>
</evidence>
<sequence length="122" mass="13429">MTKDRGQLFARGRKDISASNHRAGYRSDDGISTRFGQDFGMGPPTELGIANSIWGRDKINRIVEWIKPMFPFNKINTDASVNSSSTGAGRIICNQLAIWFCDLSLYGLDLDQISVAAAFLAL</sequence>
<accession>A0ABD0U5Y6</accession>
<dbReference type="EMBL" id="JANQDX010000017">
    <property type="protein sequence ID" value="KAL0907877.1"/>
    <property type="molecule type" value="Genomic_DNA"/>
</dbReference>
<dbReference type="AlphaFoldDB" id="A0ABD0U5Y6"/>
<name>A0ABD0U5Y6_DENTH</name>
<comment type="caution">
    <text evidence="1">The sequence shown here is derived from an EMBL/GenBank/DDBJ whole genome shotgun (WGS) entry which is preliminary data.</text>
</comment>
<dbReference type="Proteomes" id="UP001552299">
    <property type="component" value="Unassembled WGS sequence"/>
</dbReference>
<gene>
    <name evidence="1" type="ORF">M5K25_022326</name>
</gene>
<proteinExistence type="predicted"/>
<organism evidence="1 2">
    <name type="scientific">Dendrobium thyrsiflorum</name>
    <name type="common">Pinecone-like raceme dendrobium</name>
    <name type="synonym">Orchid</name>
    <dbReference type="NCBI Taxonomy" id="117978"/>
    <lineage>
        <taxon>Eukaryota</taxon>
        <taxon>Viridiplantae</taxon>
        <taxon>Streptophyta</taxon>
        <taxon>Embryophyta</taxon>
        <taxon>Tracheophyta</taxon>
        <taxon>Spermatophyta</taxon>
        <taxon>Magnoliopsida</taxon>
        <taxon>Liliopsida</taxon>
        <taxon>Asparagales</taxon>
        <taxon>Orchidaceae</taxon>
        <taxon>Epidendroideae</taxon>
        <taxon>Malaxideae</taxon>
        <taxon>Dendrobiinae</taxon>
        <taxon>Dendrobium</taxon>
    </lineage>
</organism>
<keyword evidence="2" id="KW-1185">Reference proteome</keyword>
<evidence type="ECO:0000313" key="2">
    <source>
        <dbReference type="Proteomes" id="UP001552299"/>
    </source>
</evidence>
<protein>
    <submittedName>
        <fullName evidence="1">Uncharacterized protein</fullName>
    </submittedName>
</protein>